<comment type="caution">
    <text evidence="2">The sequence shown here is derived from an EMBL/GenBank/DDBJ whole genome shotgun (WGS) entry which is preliminary data.</text>
</comment>
<dbReference type="EMBL" id="JBIASD010000024">
    <property type="protein sequence ID" value="MFF3669753.1"/>
    <property type="molecule type" value="Genomic_DNA"/>
</dbReference>
<accession>A0ABW6SXY8</accession>
<dbReference type="RefSeq" id="WP_387416031.1">
    <property type="nucleotide sequence ID" value="NZ_JBIASD010000024.1"/>
</dbReference>
<keyword evidence="1" id="KW-0472">Membrane</keyword>
<evidence type="ECO:0008006" key="4">
    <source>
        <dbReference type="Google" id="ProtNLM"/>
    </source>
</evidence>
<keyword evidence="3" id="KW-1185">Reference proteome</keyword>
<evidence type="ECO:0000256" key="1">
    <source>
        <dbReference type="SAM" id="Phobius"/>
    </source>
</evidence>
<dbReference type="SUPFAM" id="SSF82171">
    <property type="entry name" value="DPP6 N-terminal domain-like"/>
    <property type="match status" value="1"/>
</dbReference>
<dbReference type="Gene3D" id="2.130.10.10">
    <property type="entry name" value="YVTN repeat-like/Quinoprotein amine dehydrogenase"/>
    <property type="match status" value="1"/>
</dbReference>
<dbReference type="Proteomes" id="UP001602013">
    <property type="component" value="Unassembled WGS sequence"/>
</dbReference>
<name>A0ABW6SXY8_9ACTN</name>
<feature type="transmembrane region" description="Helical" evidence="1">
    <location>
        <begin position="37"/>
        <end position="58"/>
    </location>
</feature>
<organism evidence="2 3">
    <name type="scientific">Microtetraspora malaysiensis</name>
    <dbReference type="NCBI Taxonomy" id="161358"/>
    <lineage>
        <taxon>Bacteria</taxon>
        <taxon>Bacillati</taxon>
        <taxon>Actinomycetota</taxon>
        <taxon>Actinomycetes</taxon>
        <taxon>Streptosporangiales</taxon>
        <taxon>Streptosporangiaceae</taxon>
        <taxon>Microtetraspora</taxon>
    </lineage>
</organism>
<dbReference type="InterPro" id="IPR015943">
    <property type="entry name" value="WD40/YVTN_repeat-like_dom_sf"/>
</dbReference>
<gene>
    <name evidence="2" type="ORF">ACFYXI_29615</name>
</gene>
<keyword evidence="1" id="KW-0812">Transmembrane</keyword>
<evidence type="ECO:0000313" key="2">
    <source>
        <dbReference type="EMBL" id="MFF3669753.1"/>
    </source>
</evidence>
<sequence length="369" mass="39992">MTRLHEALKDLAEEAPPVSLADAAIAGHRRRRRTRMALTAIVTVAALVATAEGAVAIWPRDTQTATPQRADTVAETVADLPDGKVEPISHAYQTPCLFDHNGRITDCGVQEWRVVTRTGTTYRVPQALVASDRSQTVCLAVSRDGRMLAYYSREAQAHIVRDLVTGAEVRSPVKVTEDQLDVGNQLVVSDDGRYLVFDPKVGSKKPGVLIDMRTGKSMTLPGKYEAITVKGGVVELVRYIKTDLWLMPVTGGGKPVRFDGVFINFSELAPDGRTVAASDMKDQSKPVLTLLDTKTGRILRKVTVRGLAKPRGILTISVWESPSEVMVLTLDGEYSLYAVNVNTGKARHVADYSTETVQALALPGTASGK</sequence>
<keyword evidence="1" id="KW-1133">Transmembrane helix</keyword>
<proteinExistence type="predicted"/>
<evidence type="ECO:0000313" key="3">
    <source>
        <dbReference type="Proteomes" id="UP001602013"/>
    </source>
</evidence>
<protein>
    <recommendedName>
        <fullName evidence="4">WD40 repeat domain-containing protein</fullName>
    </recommendedName>
</protein>
<reference evidence="2 3" key="1">
    <citation type="submission" date="2024-10" db="EMBL/GenBank/DDBJ databases">
        <title>The Natural Products Discovery Center: Release of the First 8490 Sequenced Strains for Exploring Actinobacteria Biosynthetic Diversity.</title>
        <authorList>
            <person name="Kalkreuter E."/>
            <person name="Kautsar S.A."/>
            <person name="Yang D."/>
            <person name="Bader C.D."/>
            <person name="Teijaro C.N."/>
            <person name="Fluegel L."/>
            <person name="Davis C.M."/>
            <person name="Simpson J.R."/>
            <person name="Lauterbach L."/>
            <person name="Steele A.D."/>
            <person name="Gui C."/>
            <person name="Meng S."/>
            <person name="Li G."/>
            <person name="Viehrig K."/>
            <person name="Ye F."/>
            <person name="Su P."/>
            <person name="Kiefer A.F."/>
            <person name="Nichols A."/>
            <person name="Cepeda A.J."/>
            <person name="Yan W."/>
            <person name="Fan B."/>
            <person name="Jiang Y."/>
            <person name="Adhikari A."/>
            <person name="Zheng C.-J."/>
            <person name="Schuster L."/>
            <person name="Cowan T.M."/>
            <person name="Smanski M.J."/>
            <person name="Chevrette M.G."/>
            <person name="De Carvalho L.P.S."/>
            <person name="Shen B."/>
        </authorList>
    </citation>
    <scope>NUCLEOTIDE SEQUENCE [LARGE SCALE GENOMIC DNA]</scope>
    <source>
        <strain evidence="2 3">NPDC002173</strain>
    </source>
</reference>